<gene>
    <name evidence="10" type="ORF">POM88_034588</name>
</gene>
<sequence length="365" mass="40891">MATTKKVITRKEWEKKTSKQPRSRCNRRAKLPRKVTKWSIFKKNGENKGNLLLVAATIIVAMTYQATTSPPAGITGIDAKESTGHIIIKSGTSILAHSYPDENILFWRFNTVTFIASLSIVFFFVSGVSVKRKFFVWLLRAAMWITIVSMTQAFLLAVSTFIPGTNEYYGTVVAILIAAVTWGGMILVSFLLITYRSIVAALWKAESRKNYSKYPSIGLIVFGYMDHDLTGLLIVLGWGLQSLRSRAPELLLGVTKYGPAFDLWHPRILVTQAVALWRMAAQQRNARHAAGVRNSLEAPVLLGSEPQAVFHVSDRARVVVSAAFYNSSFLRPSMCCEALIMSSYLNYRVHLSMNLFLFYGRPYSV</sequence>
<feature type="domain" description="PGG" evidence="9">
    <location>
        <begin position="44"/>
        <end position="159"/>
    </location>
</feature>
<keyword evidence="11" id="KW-1185">Reference proteome</keyword>
<feature type="transmembrane region" description="Helical" evidence="8">
    <location>
        <begin position="137"/>
        <end position="162"/>
    </location>
</feature>
<evidence type="ECO:0000313" key="11">
    <source>
        <dbReference type="Proteomes" id="UP001237642"/>
    </source>
</evidence>
<reference evidence="10" key="2">
    <citation type="submission" date="2023-05" db="EMBL/GenBank/DDBJ databases">
        <authorList>
            <person name="Schelkunov M.I."/>
        </authorList>
    </citation>
    <scope>NUCLEOTIDE SEQUENCE</scope>
    <source>
        <strain evidence="10">Hsosn_3</strain>
        <tissue evidence="10">Leaf</tissue>
    </source>
</reference>
<feature type="transmembrane region" description="Helical" evidence="8">
    <location>
        <begin position="105"/>
        <end position="125"/>
    </location>
</feature>
<comment type="caution">
    <text evidence="10">The sequence shown here is derived from an EMBL/GenBank/DDBJ whole genome shotgun (WGS) entry which is preliminary data.</text>
</comment>
<evidence type="ECO:0000256" key="6">
    <source>
        <dbReference type="ARBA" id="ARBA00023136"/>
    </source>
</evidence>
<keyword evidence="5" id="KW-0040">ANK repeat</keyword>
<organism evidence="10 11">
    <name type="scientific">Heracleum sosnowskyi</name>
    <dbReference type="NCBI Taxonomy" id="360622"/>
    <lineage>
        <taxon>Eukaryota</taxon>
        <taxon>Viridiplantae</taxon>
        <taxon>Streptophyta</taxon>
        <taxon>Embryophyta</taxon>
        <taxon>Tracheophyta</taxon>
        <taxon>Spermatophyta</taxon>
        <taxon>Magnoliopsida</taxon>
        <taxon>eudicotyledons</taxon>
        <taxon>Gunneridae</taxon>
        <taxon>Pentapetalae</taxon>
        <taxon>asterids</taxon>
        <taxon>campanulids</taxon>
        <taxon>Apiales</taxon>
        <taxon>Apiaceae</taxon>
        <taxon>Apioideae</taxon>
        <taxon>apioid superclade</taxon>
        <taxon>Tordylieae</taxon>
        <taxon>Tordyliinae</taxon>
        <taxon>Heracleum</taxon>
    </lineage>
</organism>
<evidence type="ECO:0000256" key="4">
    <source>
        <dbReference type="ARBA" id="ARBA00022989"/>
    </source>
</evidence>
<feature type="transmembrane region" description="Helical" evidence="8">
    <location>
        <begin position="216"/>
        <end position="240"/>
    </location>
</feature>
<dbReference type="Pfam" id="PF13962">
    <property type="entry name" value="PGG"/>
    <property type="match status" value="1"/>
</dbReference>
<accession>A0AAD8HJS9</accession>
<dbReference type="PANTHER" id="PTHR24186">
    <property type="entry name" value="PROTEIN PHOSPHATASE 1 REGULATORY SUBUNIT"/>
    <property type="match status" value="1"/>
</dbReference>
<feature type="transmembrane region" description="Helical" evidence="8">
    <location>
        <begin position="168"/>
        <end position="195"/>
    </location>
</feature>
<evidence type="ECO:0000256" key="3">
    <source>
        <dbReference type="ARBA" id="ARBA00022737"/>
    </source>
</evidence>
<protein>
    <recommendedName>
        <fullName evidence="9">PGG domain-containing protein</fullName>
    </recommendedName>
</protein>
<feature type="region of interest" description="Disordered" evidence="7">
    <location>
        <begin position="1"/>
        <end position="26"/>
    </location>
</feature>
<dbReference type="InterPro" id="IPR026961">
    <property type="entry name" value="PGG_dom"/>
</dbReference>
<dbReference type="PANTHER" id="PTHR24186:SF37">
    <property type="entry name" value="PGG DOMAIN-CONTAINING PROTEIN"/>
    <property type="match status" value="1"/>
</dbReference>
<keyword evidence="6 8" id="KW-0472">Membrane</keyword>
<evidence type="ECO:0000256" key="1">
    <source>
        <dbReference type="ARBA" id="ARBA00004141"/>
    </source>
</evidence>
<feature type="transmembrane region" description="Helical" evidence="8">
    <location>
        <begin position="49"/>
        <end position="66"/>
    </location>
</feature>
<comment type="subcellular location">
    <subcellularLocation>
        <location evidence="1">Membrane</location>
        <topology evidence="1">Multi-pass membrane protein</topology>
    </subcellularLocation>
</comment>
<dbReference type="EMBL" id="JAUIZM010000008">
    <property type="protein sequence ID" value="KAK1368496.1"/>
    <property type="molecule type" value="Genomic_DNA"/>
</dbReference>
<reference evidence="10" key="1">
    <citation type="submission" date="2023-02" db="EMBL/GenBank/DDBJ databases">
        <title>Genome of toxic invasive species Heracleum sosnowskyi carries increased number of genes despite the absence of recent whole-genome duplications.</title>
        <authorList>
            <person name="Schelkunov M."/>
            <person name="Shtratnikova V."/>
            <person name="Makarenko M."/>
            <person name="Klepikova A."/>
            <person name="Omelchenko D."/>
            <person name="Novikova G."/>
            <person name="Obukhova E."/>
            <person name="Bogdanov V."/>
            <person name="Penin A."/>
            <person name="Logacheva M."/>
        </authorList>
    </citation>
    <scope>NUCLEOTIDE SEQUENCE</scope>
    <source>
        <strain evidence="10">Hsosn_3</strain>
        <tissue evidence="10">Leaf</tissue>
    </source>
</reference>
<dbReference type="GO" id="GO:0005886">
    <property type="term" value="C:plasma membrane"/>
    <property type="evidence" value="ECO:0007669"/>
    <property type="project" value="TreeGrafter"/>
</dbReference>
<keyword evidence="4 8" id="KW-1133">Transmembrane helix</keyword>
<evidence type="ECO:0000256" key="8">
    <source>
        <dbReference type="SAM" id="Phobius"/>
    </source>
</evidence>
<evidence type="ECO:0000259" key="9">
    <source>
        <dbReference type="Pfam" id="PF13962"/>
    </source>
</evidence>
<dbReference type="AlphaFoldDB" id="A0AAD8HJS9"/>
<evidence type="ECO:0000256" key="5">
    <source>
        <dbReference type="ARBA" id="ARBA00023043"/>
    </source>
</evidence>
<name>A0AAD8HJS9_9APIA</name>
<proteinExistence type="predicted"/>
<keyword evidence="3" id="KW-0677">Repeat</keyword>
<evidence type="ECO:0000256" key="2">
    <source>
        <dbReference type="ARBA" id="ARBA00022692"/>
    </source>
</evidence>
<evidence type="ECO:0000313" key="10">
    <source>
        <dbReference type="EMBL" id="KAK1368496.1"/>
    </source>
</evidence>
<dbReference type="Proteomes" id="UP001237642">
    <property type="component" value="Unassembled WGS sequence"/>
</dbReference>
<evidence type="ECO:0000256" key="7">
    <source>
        <dbReference type="SAM" id="MobiDB-lite"/>
    </source>
</evidence>
<keyword evidence="2 8" id="KW-0812">Transmembrane</keyword>